<evidence type="ECO:0000313" key="2">
    <source>
        <dbReference type="Proteomes" id="UP000007148"/>
    </source>
</evidence>
<dbReference type="HOGENOM" id="CLU_752598_0_0_1"/>
<dbReference type="AlphaFoldDB" id="G4U0A3"/>
<dbReference type="SUPFAM" id="SSF50998">
    <property type="entry name" value="Quinoprotein alcohol dehydrogenase-like"/>
    <property type="match status" value="1"/>
</dbReference>
<dbReference type="InParanoid" id="G4U0A3"/>
<keyword evidence="2" id="KW-1185">Reference proteome</keyword>
<gene>
    <name evidence="1" type="ORF">PIIN_10981</name>
</gene>
<comment type="caution">
    <text evidence="1">The sequence shown here is derived from an EMBL/GenBank/DDBJ whole genome shotgun (WGS) entry which is preliminary data.</text>
</comment>
<name>G4U0A3_SERID</name>
<dbReference type="EMBL" id="CAFZ01001173">
    <property type="protein sequence ID" value="CCA76996.1"/>
    <property type="molecule type" value="Genomic_DNA"/>
</dbReference>
<accession>G4U0A3</accession>
<organism evidence="1 2">
    <name type="scientific">Serendipita indica (strain DSM 11827)</name>
    <name type="common">Root endophyte fungus</name>
    <name type="synonym">Piriformospora indica</name>
    <dbReference type="NCBI Taxonomy" id="1109443"/>
    <lineage>
        <taxon>Eukaryota</taxon>
        <taxon>Fungi</taxon>
        <taxon>Dikarya</taxon>
        <taxon>Basidiomycota</taxon>
        <taxon>Agaricomycotina</taxon>
        <taxon>Agaricomycetes</taxon>
        <taxon>Sebacinales</taxon>
        <taxon>Serendipitaceae</taxon>
        <taxon>Serendipita</taxon>
    </lineage>
</organism>
<dbReference type="STRING" id="1109443.G4U0A3"/>
<protein>
    <submittedName>
        <fullName evidence="1">Uncharacterized protein</fullName>
    </submittedName>
</protein>
<dbReference type="Proteomes" id="UP000007148">
    <property type="component" value="Unassembled WGS sequence"/>
</dbReference>
<dbReference type="eggNOG" id="ENOG502SHN3">
    <property type="taxonomic scope" value="Eukaryota"/>
</dbReference>
<proteinExistence type="predicted"/>
<dbReference type="OMA" id="YEEVECS"/>
<dbReference type="InterPro" id="IPR011047">
    <property type="entry name" value="Quinoprotein_ADH-like_sf"/>
</dbReference>
<evidence type="ECO:0000313" key="1">
    <source>
        <dbReference type="EMBL" id="CCA76996.1"/>
    </source>
</evidence>
<sequence length="370" mass="40724">MFFVCSLCISQLRAVLYTSVNSPFLNLFPRASRKGMPIKAPLRKPMRRPNFKPVTNTRPLARFKFGYRSPNSVNTSQAAFSVFNACTEIYTNTMALPIALYLAPGGHHLASLHAGGYKYRTPRLWVYQTDQTNNESFSSPIRVNVGLTEPASHVITDEARILVFAADSDRITSYEYSVVSEGYRQTTKPVHTFNCSFQSKEYSEPLALLPNGRMPRTGRGGSVWAIDTALTQGDTGRDPIGEEMSVEDVWRYDYEEVECSEGSLVSTRVTFEDGSVSPGAFAKHPSTPTTIIYRSAAGSGDNTCSCISIDIENNGKNAATYLGHSGILHAVNTSVGDPNTFLTGCSDGIARLRRSPHSTCAHTRLRPPRR</sequence>
<dbReference type="OrthoDB" id="548949at2759"/>
<reference evidence="1 2" key="1">
    <citation type="journal article" date="2011" name="PLoS Pathog.">
        <title>Endophytic Life Strategies Decoded by Genome and Transcriptome Analyses of the Mutualistic Root Symbiont Piriformospora indica.</title>
        <authorList>
            <person name="Zuccaro A."/>
            <person name="Lahrmann U."/>
            <person name="Guldener U."/>
            <person name="Langen G."/>
            <person name="Pfiffi S."/>
            <person name="Biedenkopf D."/>
            <person name="Wong P."/>
            <person name="Samans B."/>
            <person name="Grimm C."/>
            <person name="Basiewicz M."/>
            <person name="Murat C."/>
            <person name="Martin F."/>
            <person name="Kogel K.H."/>
        </authorList>
    </citation>
    <scope>NUCLEOTIDE SEQUENCE [LARGE SCALE GENOMIC DNA]</scope>
    <source>
        <strain evidence="1 2">DSM 11827</strain>
    </source>
</reference>